<dbReference type="InParanoid" id="A0A1S0UDG8"/>
<dbReference type="RefSeq" id="XP_003135959.1">
    <property type="nucleotide sequence ID" value="XM_003135911.1"/>
</dbReference>
<protein>
    <submittedName>
        <fullName evidence="1">Uncharacterized protein</fullName>
    </submittedName>
</protein>
<evidence type="ECO:0000313" key="1">
    <source>
        <dbReference type="EMBL" id="EFO28112.1"/>
    </source>
</evidence>
<accession>A0A1S0UDG8</accession>
<name>A0A1S0UDG8_LOALO</name>
<dbReference type="GeneID" id="9937739"/>
<dbReference type="CTD" id="9937739"/>
<dbReference type="AlphaFoldDB" id="A0A1S0UDG8"/>
<gene>
    <name evidence="1" type="ORF">LOAG_00371</name>
</gene>
<dbReference type="EMBL" id="JH712066">
    <property type="protein sequence ID" value="EFO28112.1"/>
    <property type="molecule type" value="Genomic_DNA"/>
</dbReference>
<dbReference type="KEGG" id="loa:LOAG_00371"/>
<organism evidence="1">
    <name type="scientific">Loa loa</name>
    <name type="common">Eye worm</name>
    <name type="synonym">Filaria loa</name>
    <dbReference type="NCBI Taxonomy" id="7209"/>
    <lineage>
        <taxon>Eukaryota</taxon>
        <taxon>Metazoa</taxon>
        <taxon>Ecdysozoa</taxon>
        <taxon>Nematoda</taxon>
        <taxon>Chromadorea</taxon>
        <taxon>Rhabditida</taxon>
        <taxon>Spirurina</taxon>
        <taxon>Spiruromorpha</taxon>
        <taxon>Filarioidea</taxon>
        <taxon>Onchocercidae</taxon>
        <taxon>Loa</taxon>
    </lineage>
</organism>
<reference evidence="1" key="1">
    <citation type="submission" date="2012-04" db="EMBL/GenBank/DDBJ databases">
        <title>The Genome Sequence of Loa loa.</title>
        <authorList>
            <consortium name="The Broad Institute Genome Sequencing Platform"/>
            <consortium name="Broad Institute Genome Sequencing Center for Infectious Disease"/>
            <person name="Nutman T.B."/>
            <person name="Fink D.L."/>
            <person name="Russ C."/>
            <person name="Young S."/>
            <person name="Zeng Q."/>
            <person name="Gargeya S."/>
            <person name="Alvarado L."/>
            <person name="Berlin A."/>
            <person name="Chapman S.B."/>
            <person name="Chen Z."/>
            <person name="Freedman E."/>
            <person name="Gellesch M."/>
            <person name="Goldberg J."/>
            <person name="Griggs A."/>
            <person name="Gujja S."/>
            <person name="Heilman E.R."/>
            <person name="Heiman D."/>
            <person name="Howarth C."/>
            <person name="Mehta T."/>
            <person name="Neiman D."/>
            <person name="Pearson M."/>
            <person name="Roberts A."/>
            <person name="Saif S."/>
            <person name="Shea T."/>
            <person name="Shenoy N."/>
            <person name="Sisk P."/>
            <person name="Stolte C."/>
            <person name="Sykes S."/>
            <person name="White J."/>
            <person name="Yandava C."/>
            <person name="Haas B."/>
            <person name="Henn M.R."/>
            <person name="Nusbaum C."/>
            <person name="Birren B."/>
        </authorList>
    </citation>
    <scope>NUCLEOTIDE SEQUENCE [LARGE SCALE GENOMIC DNA]</scope>
</reference>
<proteinExistence type="predicted"/>
<sequence>MRAKLRLMRNKTDLYQLTNDLDVRLCGVMNILLNTITYLLSFTVIEIHAQWNTATTTLYNSQTNTSVGLFENIPYFDYFNLSALTLYNYNNSASFNQTQHLLCLTFNTLRPEVAIGSIHTIIYLNKYSFRIICRFERQREFFLCDTFSMKHTR</sequence>